<dbReference type="Pfam" id="PF04187">
    <property type="entry name" value="Cofac_haem_bdg"/>
    <property type="match status" value="1"/>
</dbReference>
<dbReference type="InterPro" id="IPR007314">
    <property type="entry name" value="Cofac_haem-bd_dom"/>
</dbReference>
<dbReference type="CDD" id="cd14727">
    <property type="entry name" value="ChanN-like"/>
    <property type="match status" value="1"/>
</dbReference>
<sequence>MRHFSILLCACAALIVTPVMAADIPADILSEMKQADVVILGEDHENAVHHQRQAQGVSDLSPSAMVWEMMTEQSASLVTAQLISEPEKMAETIRWVEMGWPPLAMYLPIFAAAPDAPIYGAMVPRKALQAALKSGAAAALGADAARYGLNVSLPLEEQAARELGQQAAHCGALPDDQLANFVQMQRLRDAVLARAVLRAIDETDGPVVVITGNGHARSDWGVPRLLARLAPGLKVVSLGQSQDGQIEGEFDFVIDSPAVERDDPCAVFSQQD</sequence>
<reference evidence="3 4" key="1">
    <citation type="submission" date="2018-07" db="EMBL/GenBank/DDBJ databases">
        <title>Modular assembly of carbohydrate-degrading microbial communities in the ocean.</title>
        <authorList>
            <person name="Enke T.N."/>
            <person name="Datta M.S."/>
            <person name="Schwartzman J.A."/>
            <person name="Cermak N."/>
            <person name="Schmitz D.A."/>
            <person name="Barrere J."/>
            <person name="Cordero O.X."/>
        </authorList>
    </citation>
    <scope>NUCLEOTIDE SEQUENCE [LARGE SCALE GENOMIC DNA]</scope>
    <source>
        <strain evidence="3 4">C3M10</strain>
    </source>
</reference>
<feature type="domain" description="Haem-binding uptake Tiki superfamily ChaN" evidence="2">
    <location>
        <begin position="29"/>
        <end position="225"/>
    </location>
</feature>
<name>A0A366WLX6_9RHOB</name>
<keyword evidence="1" id="KW-0732">Signal</keyword>
<dbReference type="EMBL" id="QOCE01000047">
    <property type="protein sequence ID" value="RBW50880.1"/>
    <property type="molecule type" value="Genomic_DNA"/>
</dbReference>
<evidence type="ECO:0000256" key="1">
    <source>
        <dbReference type="SAM" id="SignalP"/>
    </source>
</evidence>
<feature type="signal peptide" evidence="1">
    <location>
        <begin position="1"/>
        <end position="21"/>
    </location>
</feature>
<dbReference type="OrthoDB" id="9795827at2"/>
<evidence type="ECO:0000313" key="3">
    <source>
        <dbReference type="EMBL" id="RBW50880.1"/>
    </source>
</evidence>
<dbReference type="AlphaFoldDB" id="A0A366WLX6"/>
<proteinExistence type="predicted"/>
<comment type="caution">
    <text evidence="3">The sequence shown here is derived from an EMBL/GenBank/DDBJ whole genome shotgun (WGS) entry which is preliminary data.</text>
</comment>
<dbReference type="SUPFAM" id="SSF159501">
    <property type="entry name" value="EreA/ChaN-like"/>
    <property type="match status" value="1"/>
</dbReference>
<feature type="chain" id="PRO_5016719948" description="Haem-binding uptake Tiki superfamily ChaN domain-containing protein" evidence="1">
    <location>
        <begin position="22"/>
        <end position="272"/>
    </location>
</feature>
<dbReference type="Gene3D" id="3.40.50.11550">
    <property type="match status" value="2"/>
</dbReference>
<accession>A0A366WLX6</accession>
<evidence type="ECO:0000259" key="2">
    <source>
        <dbReference type="Pfam" id="PF04187"/>
    </source>
</evidence>
<organism evidence="3 4">
    <name type="scientific">Phaeobacter gallaeciensis</name>
    <dbReference type="NCBI Taxonomy" id="60890"/>
    <lineage>
        <taxon>Bacteria</taxon>
        <taxon>Pseudomonadati</taxon>
        <taxon>Pseudomonadota</taxon>
        <taxon>Alphaproteobacteria</taxon>
        <taxon>Rhodobacterales</taxon>
        <taxon>Roseobacteraceae</taxon>
        <taxon>Phaeobacter</taxon>
    </lineage>
</organism>
<evidence type="ECO:0000313" key="4">
    <source>
        <dbReference type="Proteomes" id="UP000252706"/>
    </source>
</evidence>
<dbReference type="Proteomes" id="UP000252706">
    <property type="component" value="Unassembled WGS sequence"/>
</dbReference>
<dbReference type="RefSeq" id="WP_113825383.1">
    <property type="nucleotide sequence ID" value="NZ_QOCE01000047.1"/>
</dbReference>
<gene>
    <name evidence="3" type="ORF">DS909_20225</name>
</gene>
<protein>
    <recommendedName>
        <fullName evidence="2">Haem-binding uptake Tiki superfamily ChaN domain-containing protein</fullName>
    </recommendedName>
</protein>